<dbReference type="GO" id="GO:0016538">
    <property type="term" value="F:cyclin-dependent protein serine/threonine kinase regulator activity"/>
    <property type="evidence" value="ECO:0007669"/>
    <property type="project" value="TreeGrafter"/>
</dbReference>
<dbReference type="GO" id="GO:0019901">
    <property type="term" value="F:protein kinase binding"/>
    <property type="evidence" value="ECO:0007669"/>
    <property type="project" value="InterPro"/>
</dbReference>
<dbReference type="Gene3D" id="1.10.472.10">
    <property type="entry name" value="Cyclin-like"/>
    <property type="match status" value="1"/>
</dbReference>
<protein>
    <submittedName>
        <fullName evidence="2">Phosphate system cyclin PHO80</fullName>
    </submittedName>
</protein>
<organism evidence="2 3">
    <name type="scientific">Fusarium napiforme</name>
    <dbReference type="NCBI Taxonomy" id="42672"/>
    <lineage>
        <taxon>Eukaryota</taxon>
        <taxon>Fungi</taxon>
        <taxon>Dikarya</taxon>
        <taxon>Ascomycota</taxon>
        <taxon>Pezizomycotina</taxon>
        <taxon>Sordariomycetes</taxon>
        <taxon>Hypocreomycetidae</taxon>
        <taxon>Hypocreales</taxon>
        <taxon>Nectriaceae</taxon>
        <taxon>Fusarium</taxon>
        <taxon>Fusarium fujikuroi species complex</taxon>
    </lineage>
</organism>
<feature type="compositionally biased region" description="Polar residues" evidence="1">
    <location>
        <begin position="80"/>
        <end position="102"/>
    </location>
</feature>
<dbReference type="Proteomes" id="UP000574317">
    <property type="component" value="Unassembled WGS sequence"/>
</dbReference>
<feature type="compositionally biased region" description="Low complexity" evidence="1">
    <location>
        <begin position="43"/>
        <end position="52"/>
    </location>
</feature>
<dbReference type="Pfam" id="PF08613">
    <property type="entry name" value="Cyclin"/>
    <property type="match status" value="1"/>
</dbReference>
<name>A0A8H5J878_9HYPO</name>
<sequence length="350" mass="38147">MLKTSPALSASANASPTAFRYATSSPQHSSKPSPALRRRPSTRSDTPSSADAMKSSPIQRLRQYVANDSGIHGSPEVQRPPSSISQKTSAHTTQSPAPSRPSQDQTVQQGQGQALSGVSPTKRRSSPTPTNSDAIATANSSPQTSKRAKPATPPPKVLPDRYELCAVEDMVELVAHMLAELIATNDAIRISNGGLTRFHSRTAPGISVRDYLHRLARHATLTPPLLLAMVYYIDRLCAMYQEFTINTLTVHRFLITAATVAAKGLSDSFWNNTTYARVGGVRVAELKLLELEFLYRVDWKIVPNPEVLVAYYKGLVERTPGYVLESDGSDDEDEDEDDDPEDGENEPSDS</sequence>
<feature type="region of interest" description="Disordered" evidence="1">
    <location>
        <begin position="1"/>
        <end position="158"/>
    </location>
</feature>
<feature type="region of interest" description="Disordered" evidence="1">
    <location>
        <begin position="322"/>
        <end position="350"/>
    </location>
</feature>
<dbReference type="AlphaFoldDB" id="A0A8H5J878"/>
<evidence type="ECO:0000313" key="2">
    <source>
        <dbReference type="EMBL" id="KAF5550635.1"/>
    </source>
</evidence>
<dbReference type="CDD" id="cd20558">
    <property type="entry name" value="CYCLIN_ScPCL7-like"/>
    <property type="match status" value="1"/>
</dbReference>
<feature type="compositionally biased region" description="Acidic residues" evidence="1">
    <location>
        <begin position="327"/>
        <end position="350"/>
    </location>
</feature>
<feature type="compositionally biased region" description="Polar residues" evidence="1">
    <location>
        <begin position="22"/>
        <end position="32"/>
    </location>
</feature>
<comment type="caution">
    <text evidence="2">The sequence shown here is derived from an EMBL/GenBank/DDBJ whole genome shotgun (WGS) entry which is preliminary data.</text>
</comment>
<evidence type="ECO:0000256" key="1">
    <source>
        <dbReference type="SAM" id="MobiDB-lite"/>
    </source>
</evidence>
<gene>
    <name evidence="2" type="ORF">FNAPI_7680</name>
</gene>
<feature type="compositionally biased region" description="Low complexity" evidence="1">
    <location>
        <begin position="1"/>
        <end position="18"/>
    </location>
</feature>
<dbReference type="EMBL" id="JAAOAO010000282">
    <property type="protein sequence ID" value="KAF5550635.1"/>
    <property type="molecule type" value="Genomic_DNA"/>
</dbReference>
<feature type="compositionally biased region" description="Low complexity" evidence="1">
    <location>
        <begin position="103"/>
        <end position="113"/>
    </location>
</feature>
<dbReference type="PANTHER" id="PTHR15615:SF117">
    <property type="entry name" value="PHO85 CYCLIN PHO80"/>
    <property type="match status" value="1"/>
</dbReference>
<accession>A0A8H5J878</accession>
<dbReference type="InterPro" id="IPR036915">
    <property type="entry name" value="Cyclin-like_sf"/>
</dbReference>
<dbReference type="SUPFAM" id="SSF47954">
    <property type="entry name" value="Cyclin-like"/>
    <property type="match status" value="1"/>
</dbReference>
<dbReference type="PANTHER" id="PTHR15615">
    <property type="match status" value="1"/>
</dbReference>
<reference evidence="2 3" key="1">
    <citation type="submission" date="2020-05" db="EMBL/GenBank/DDBJ databases">
        <title>Identification and distribution of gene clusters putatively required for synthesis of sphingolipid metabolism inhibitors in phylogenetically diverse species of the filamentous fungus Fusarium.</title>
        <authorList>
            <person name="Kim H.-S."/>
            <person name="Busman M."/>
            <person name="Brown D.W."/>
            <person name="Divon H."/>
            <person name="Uhlig S."/>
            <person name="Proctor R.H."/>
        </authorList>
    </citation>
    <scope>NUCLEOTIDE SEQUENCE [LARGE SCALE GENOMIC DNA]</scope>
    <source>
        <strain evidence="2 3">NRRL 25196</strain>
    </source>
</reference>
<feature type="compositionally biased region" description="Polar residues" evidence="1">
    <location>
        <begin position="126"/>
        <end position="145"/>
    </location>
</feature>
<dbReference type="GO" id="GO:0005634">
    <property type="term" value="C:nucleus"/>
    <property type="evidence" value="ECO:0007669"/>
    <property type="project" value="TreeGrafter"/>
</dbReference>
<dbReference type="GO" id="GO:0000307">
    <property type="term" value="C:cyclin-dependent protein kinase holoenzyme complex"/>
    <property type="evidence" value="ECO:0007669"/>
    <property type="project" value="TreeGrafter"/>
</dbReference>
<dbReference type="InterPro" id="IPR013922">
    <property type="entry name" value="Cyclin_PHO80-like"/>
</dbReference>
<keyword evidence="3" id="KW-1185">Reference proteome</keyword>
<evidence type="ECO:0000313" key="3">
    <source>
        <dbReference type="Proteomes" id="UP000574317"/>
    </source>
</evidence>
<proteinExistence type="predicted"/>